<dbReference type="Gene3D" id="2.120.10.30">
    <property type="entry name" value="TolB, C-terminal domain"/>
    <property type="match status" value="2"/>
</dbReference>
<name>A0ABW5YGI1_9SPHI</name>
<keyword evidence="3" id="KW-1185">Reference proteome</keyword>
<dbReference type="Proteomes" id="UP001597557">
    <property type="component" value="Unassembled WGS sequence"/>
</dbReference>
<dbReference type="Pfam" id="PF25021">
    <property type="entry name" value="TEN_NHL"/>
    <property type="match status" value="1"/>
</dbReference>
<evidence type="ECO:0000259" key="1">
    <source>
        <dbReference type="Pfam" id="PF25021"/>
    </source>
</evidence>
<organism evidence="2 3">
    <name type="scientific">Mucilaginibacter ximonensis</name>
    <dbReference type="NCBI Taxonomy" id="538021"/>
    <lineage>
        <taxon>Bacteria</taxon>
        <taxon>Pseudomonadati</taxon>
        <taxon>Bacteroidota</taxon>
        <taxon>Sphingobacteriia</taxon>
        <taxon>Sphingobacteriales</taxon>
        <taxon>Sphingobacteriaceae</taxon>
        <taxon>Mucilaginibacter</taxon>
    </lineage>
</organism>
<dbReference type="SUPFAM" id="SSF63825">
    <property type="entry name" value="YWTD domain"/>
    <property type="match status" value="1"/>
</dbReference>
<proteinExistence type="predicted"/>
<feature type="domain" description="Teneurin NHL" evidence="1">
    <location>
        <begin position="87"/>
        <end position="141"/>
    </location>
</feature>
<dbReference type="EMBL" id="JBHUPD010000004">
    <property type="protein sequence ID" value="MFD2874395.1"/>
    <property type="molecule type" value="Genomic_DNA"/>
</dbReference>
<accession>A0ABW5YGI1</accession>
<dbReference type="PANTHER" id="PTHR46388:SF2">
    <property type="entry name" value="NHL REPEAT-CONTAINING PROTEIN 2"/>
    <property type="match status" value="1"/>
</dbReference>
<dbReference type="InterPro" id="IPR056822">
    <property type="entry name" value="TEN_NHL"/>
</dbReference>
<evidence type="ECO:0000313" key="2">
    <source>
        <dbReference type="EMBL" id="MFD2874395.1"/>
    </source>
</evidence>
<dbReference type="InterPro" id="IPR011042">
    <property type="entry name" value="6-blade_b-propeller_TolB-like"/>
</dbReference>
<evidence type="ECO:0000313" key="3">
    <source>
        <dbReference type="Proteomes" id="UP001597557"/>
    </source>
</evidence>
<dbReference type="PANTHER" id="PTHR46388">
    <property type="entry name" value="NHL REPEAT-CONTAINING PROTEIN 2"/>
    <property type="match status" value="1"/>
</dbReference>
<comment type="caution">
    <text evidence="2">The sequence shown here is derived from an EMBL/GenBank/DDBJ whole genome shotgun (WGS) entry which is preliminary data.</text>
</comment>
<gene>
    <name evidence="2" type="ORF">ACFS5N_18075</name>
</gene>
<protein>
    <recommendedName>
        <fullName evidence="1">Teneurin NHL domain-containing protein</fullName>
    </recommendedName>
</protein>
<dbReference type="RefSeq" id="WP_377188987.1">
    <property type="nucleotide sequence ID" value="NZ_JBHUPD010000004.1"/>
</dbReference>
<sequence length="214" mass="22735">MFICGFIKAQIITTYAGNGYDGFGNNGNPFYSGDGGPALQAQIAPLYLASDSKGNIYISQGSAYYTVRKIDAKTGILTTVAGNSHQGFSGDGGPATSARLNEPRGIAFDSHDNLYIADYWNNCIRRVDAVTGIINTIAGAGGQLNGYTGNGGPAKDALLFEPYAIAFDKNDNLFFTDFNNNCIRRIDAQTGIITKIAVANRLVTPDLVVMEGPL</sequence>
<reference evidence="3" key="1">
    <citation type="journal article" date="2019" name="Int. J. Syst. Evol. Microbiol.">
        <title>The Global Catalogue of Microorganisms (GCM) 10K type strain sequencing project: providing services to taxonomists for standard genome sequencing and annotation.</title>
        <authorList>
            <consortium name="The Broad Institute Genomics Platform"/>
            <consortium name="The Broad Institute Genome Sequencing Center for Infectious Disease"/>
            <person name="Wu L."/>
            <person name="Ma J."/>
        </authorList>
    </citation>
    <scope>NUCLEOTIDE SEQUENCE [LARGE SCALE GENOMIC DNA]</scope>
    <source>
        <strain evidence="3">KCTC 22437</strain>
    </source>
</reference>